<dbReference type="GO" id="GO:0005525">
    <property type="term" value="F:GTP binding"/>
    <property type="evidence" value="ECO:0007669"/>
    <property type="project" value="InterPro"/>
</dbReference>
<feature type="domain" description="G" evidence="1">
    <location>
        <begin position="425"/>
        <end position="500"/>
    </location>
</feature>
<dbReference type="OrthoDB" id="59699at2759"/>
<evidence type="ECO:0000259" key="2">
    <source>
        <dbReference type="Pfam" id="PF09994"/>
    </source>
</evidence>
<reference evidence="3" key="1">
    <citation type="submission" date="2021-03" db="EMBL/GenBank/DDBJ databases">
        <authorList>
            <person name="Tagirdzhanova G."/>
        </authorList>
    </citation>
    <scope>NUCLEOTIDE SEQUENCE</scope>
</reference>
<name>A0A8H3F6Q0_9LECA</name>
<feature type="domain" description="T6SS Phospholipase effector Tle1-like catalytic" evidence="2">
    <location>
        <begin position="42"/>
        <end position="262"/>
    </location>
</feature>
<dbReference type="PANTHER" id="PTHR33840:SF1">
    <property type="entry name" value="TLE1 PHOSPHOLIPASE DOMAIN-CONTAINING PROTEIN"/>
    <property type="match status" value="1"/>
</dbReference>
<dbReference type="AlphaFoldDB" id="A0A8H3F6Q0"/>
<keyword evidence="4" id="KW-1185">Reference proteome</keyword>
<dbReference type="Pfam" id="PF01926">
    <property type="entry name" value="MMR_HSR1"/>
    <property type="match status" value="1"/>
</dbReference>
<dbReference type="PANTHER" id="PTHR33840">
    <property type="match status" value="1"/>
</dbReference>
<evidence type="ECO:0008006" key="5">
    <source>
        <dbReference type="Google" id="ProtNLM"/>
    </source>
</evidence>
<dbReference type="Pfam" id="PF09994">
    <property type="entry name" value="T6SS_Tle1-like_cat"/>
    <property type="match status" value="1"/>
</dbReference>
<dbReference type="InterPro" id="IPR006073">
    <property type="entry name" value="GTP-bd"/>
</dbReference>
<dbReference type="Proteomes" id="UP000664169">
    <property type="component" value="Unassembled WGS sequence"/>
</dbReference>
<dbReference type="EMBL" id="CAJPDQ010000011">
    <property type="protein sequence ID" value="CAF9916603.1"/>
    <property type="molecule type" value="Genomic_DNA"/>
</dbReference>
<comment type="caution">
    <text evidence="3">The sequence shown here is derived from an EMBL/GenBank/DDBJ whole genome shotgun (WGS) entry which is preliminary data.</text>
</comment>
<dbReference type="InterPro" id="IPR018712">
    <property type="entry name" value="Tle1-like_cat"/>
</dbReference>
<dbReference type="Gene3D" id="3.40.50.300">
    <property type="entry name" value="P-loop containing nucleotide triphosphate hydrolases"/>
    <property type="match status" value="1"/>
</dbReference>
<organism evidence="3 4">
    <name type="scientific">Gomphillus americanus</name>
    <dbReference type="NCBI Taxonomy" id="1940652"/>
    <lineage>
        <taxon>Eukaryota</taxon>
        <taxon>Fungi</taxon>
        <taxon>Dikarya</taxon>
        <taxon>Ascomycota</taxon>
        <taxon>Pezizomycotina</taxon>
        <taxon>Lecanoromycetes</taxon>
        <taxon>OSLEUM clade</taxon>
        <taxon>Ostropomycetidae</taxon>
        <taxon>Ostropales</taxon>
        <taxon>Graphidaceae</taxon>
        <taxon>Gomphilloideae</taxon>
        <taxon>Gomphillus</taxon>
    </lineage>
</organism>
<sequence length="566" mass="64137">MRNSTGVKTRLVVSVDGQYQQHLSNLCSGSWRETLYFLRRCLESKVKYWRGVGAEESGLASLGDGLIGAGCEDLIRDIYKQCMGNTADENDEVYFFGFSRGAYIVGAVAGLLHHLGRISRSDGRSFEQNYASGLKQYREIINPSSPPLNGSVNYFFARQPGKAPKVRFVGWFDCVKATPFDDIHQHRSIKSVQHLRHALALNERRVPFTRKRWLTDDSSWQDSEFSRRSYQEAWFLGSHSDIGGAREKDGLTLDPLQWILSEAVHFGLELHHDDPKPPLNNIEATTKLVFLKTSHEGLGDFPKKIRLANGIIVPLWDMFCYHIQARYAVMFDRRGLSASFMGSETRKVLNGDSVIGYNNNVPIGCFIHPSVNILLDTSAFIFANQAHLYYTPALLKFQDKITVKDRDNFWDAYQLREELSLGKIRVLVCGDAGVGKSTLINGIFGKTVTQVRDHEHGVYDINREHSNQTLIVHDSCGFQAGLDADEIKKVLDFLKARAQAQQLFEQLHIVSYHNSDDISTVTQTLGLLTRNHVLHLPVHSWSHKYIPMLLTLEIPTKKDEHVWSSN</sequence>
<dbReference type="SUPFAM" id="SSF52540">
    <property type="entry name" value="P-loop containing nucleoside triphosphate hydrolases"/>
    <property type="match status" value="1"/>
</dbReference>
<accession>A0A8H3F6Q0</accession>
<proteinExistence type="predicted"/>
<gene>
    <name evidence="3" type="ORF">GOMPHAMPRED_001056</name>
</gene>
<protein>
    <recommendedName>
        <fullName evidence="5">DUF2235 domain-containing protein</fullName>
    </recommendedName>
</protein>
<dbReference type="InterPro" id="IPR027417">
    <property type="entry name" value="P-loop_NTPase"/>
</dbReference>
<evidence type="ECO:0000259" key="1">
    <source>
        <dbReference type="Pfam" id="PF01926"/>
    </source>
</evidence>
<evidence type="ECO:0000313" key="4">
    <source>
        <dbReference type="Proteomes" id="UP000664169"/>
    </source>
</evidence>
<dbReference type="CDD" id="cd00882">
    <property type="entry name" value="Ras_like_GTPase"/>
    <property type="match status" value="1"/>
</dbReference>
<evidence type="ECO:0000313" key="3">
    <source>
        <dbReference type="EMBL" id="CAF9916603.1"/>
    </source>
</evidence>